<dbReference type="SUPFAM" id="SSF53448">
    <property type="entry name" value="Nucleotide-diphospho-sugar transferases"/>
    <property type="match status" value="1"/>
</dbReference>
<feature type="domain" description="Glycosyltransferase 2-like" evidence="5">
    <location>
        <begin position="16"/>
        <end position="137"/>
    </location>
</feature>
<evidence type="ECO:0000256" key="1">
    <source>
        <dbReference type="ARBA" id="ARBA00006739"/>
    </source>
</evidence>
<keyword evidence="2" id="KW-0328">Glycosyltransferase</keyword>
<dbReference type="Gene3D" id="3.90.550.10">
    <property type="entry name" value="Spore Coat Polysaccharide Biosynthesis Protein SpsA, Chain A"/>
    <property type="match status" value="1"/>
</dbReference>
<dbReference type="RefSeq" id="WP_081956913.1">
    <property type="nucleotide sequence ID" value="NZ_AP031442.1"/>
</dbReference>
<keyword evidence="4" id="KW-0472">Membrane</keyword>
<dbReference type="Proteomes" id="UP000253915">
    <property type="component" value="Unassembled WGS sequence"/>
</dbReference>
<dbReference type="InterPro" id="IPR050834">
    <property type="entry name" value="Glycosyltransf_2"/>
</dbReference>
<comment type="similarity">
    <text evidence="1">Belongs to the glycosyltransferase 2 family.</text>
</comment>
<dbReference type="InterPro" id="IPR001173">
    <property type="entry name" value="Glyco_trans_2-like"/>
</dbReference>
<gene>
    <name evidence="7" type="ORF">C1853_16225</name>
    <name evidence="6" type="ORF">C1871_15050</name>
</gene>
<keyword evidence="3" id="KW-0808">Transferase</keyword>
<dbReference type="GO" id="GO:0016757">
    <property type="term" value="F:glycosyltransferase activity"/>
    <property type="evidence" value="ECO:0007669"/>
    <property type="project" value="UniProtKB-KW"/>
</dbReference>
<dbReference type="InterPro" id="IPR029044">
    <property type="entry name" value="Nucleotide-diphossugar_trans"/>
</dbReference>
<dbReference type="AlphaFoldDB" id="A0A369MWN7"/>
<sequence length="289" mass="33049">MISDRLTEKYESYTTVIPVYFKETARNLKKCVDSVYSQTVLPEEVFLVCDGPLTQELDEAIICLSKKYGSFRVYRLDENKGAAVAFQKGMDLSHTDLIEKLGSDDVCRPCRAELLLNEFAEDPKLAVVGGYMQMYREDAGDCGDIRVVPSTPESIVKFSKRRNPFNDTTVILRKSAANVVGGYDPSMIRAQDYELYTRIIHSGYRVKNIPIVLCDAQEDEKAILRRKTWIHTRCFVKVRWRIFRNGFSGLLDFLVPCVLQLFIMILPASVCLSSYRIHLRKQKGICNDD</sequence>
<comment type="caution">
    <text evidence="6">The sequence shown here is derived from an EMBL/GenBank/DDBJ whole genome shotgun (WGS) entry which is preliminary data.</text>
</comment>
<evidence type="ECO:0000256" key="3">
    <source>
        <dbReference type="ARBA" id="ARBA00022679"/>
    </source>
</evidence>
<dbReference type="PANTHER" id="PTHR43685:SF5">
    <property type="entry name" value="GLYCOSYLTRANSFERASE EPSE-RELATED"/>
    <property type="match status" value="1"/>
</dbReference>
<name>A0A369MWN7_EGGLN</name>
<evidence type="ECO:0000259" key="5">
    <source>
        <dbReference type="Pfam" id="PF00535"/>
    </source>
</evidence>
<feature type="transmembrane region" description="Helical" evidence="4">
    <location>
        <begin position="253"/>
        <end position="275"/>
    </location>
</feature>
<accession>A0A369MWN7</accession>
<evidence type="ECO:0000313" key="8">
    <source>
        <dbReference type="Proteomes" id="UP000253857"/>
    </source>
</evidence>
<keyword evidence="4" id="KW-1133">Transmembrane helix</keyword>
<evidence type="ECO:0000313" key="7">
    <source>
        <dbReference type="EMBL" id="RDC32883.1"/>
    </source>
</evidence>
<dbReference type="Pfam" id="PF00535">
    <property type="entry name" value="Glycos_transf_2"/>
    <property type="match status" value="1"/>
</dbReference>
<dbReference type="EMBL" id="PPUQ01000048">
    <property type="protein sequence ID" value="RDC32883.1"/>
    <property type="molecule type" value="Genomic_DNA"/>
</dbReference>
<organism evidence="6 8">
    <name type="scientific">Eggerthella lenta</name>
    <name type="common">Eubacterium lentum</name>
    <dbReference type="NCBI Taxonomy" id="84112"/>
    <lineage>
        <taxon>Bacteria</taxon>
        <taxon>Bacillati</taxon>
        <taxon>Actinomycetota</taxon>
        <taxon>Coriobacteriia</taxon>
        <taxon>Eggerthellales</taxon>
        <taxon>Eggerthellaceae</taxon>
        <taxon>Eggerthella</taxon>
    </lineage>
</organism>
<dbReference type="Proteomes" id="UP000253857">
    <property type="component" value="Unassembled WGS sequence"/>
</dbReference>
<evidence type="ECO:0000256" key="4">
    <source>
        <dbReference type="SAM" id="Phobius"/>
    </source>
</evidence>
<protein>
    <recommendedName>
        <fullName evidence="5">Glycosyltransferase 2-like domain-containing protein</fullName>
    </recommendedName>
</protein>
<evidence type="ECO:0000313" key="9">
    <source>
        <dbReference type="Proteomes" id="UP000253915"/>
    </source>
</evidence>
<evidence type="ECO:0000256" key="2">
    <source>
        <dbReference type="ARBA" id="ARBA00022676"/>
    </source>
</evidence>
<proteinExistence type="inferred from homology"/>
<keyword evidence="4" id="KW-0812">Transmembrane</keyword>
<dbReference type="EMBL" id="PPTY01000052">
    <property type="protein sequence ID" value="RDB80928.1"/>
    <property type="molecule type" value="Genomic_DNA"/>
</dbReference>
<reference evidence="8 9" key="1">
    <citation type="journal article" date="2018" name="Elife">
        <title>Discovery and characterization of a prevalent human gut bacterial enzyme sufficient for the inactivation of a family of plant toxins.</title>
        <authorList>
            <person name="Koppel N."/>
            <person name="Bisanz J.E."/>
            <person name="Pandelia M.E."/>
            <person name="Turnbaugh P.J."/>
            <person name="Balskus E.P."/>
        </authorList>
    </citation>
    <scope>NUCLEOTIDE SEQUENCE [LARGE SCALE GENOMIC DNA]</scope>
    <source>
        <strain evidence="7 9">16A</strain>
        <strain evidence="6 8">FAA1-1-60AUCSF</strain>
    </source>
</reference>
<evidence type="ECO:0000313" key="6">
    <source>
        <dbReference type="EMBL" id="RDB80928.1"/>
    </source>
</evidence>
<dbReference type="PANTHER" id="PTHR43685">
    <property type="entry name" value="GLYCOSYLTRANSFERASE"/>
    <property type="match status" value="1"/>
</dbReference>